<sequence>MPRPTIRHLALYARDPQALARFYCEHFGMDVILADPDGNHFLGDGYLTLALLKLQMAGEAPAGMNHFGFHVPDAAQTRAELTAAGLEEPALRASKRPFAEYRAIDPEGNWFDLSEHGYGIP</sequence>
<keyword evidence="3" id="KW-1185">Reference proteome</keyword>
<evidence type="ECO:0000313" key="3">
    <source>
        <dbReference type="Proteomes" id="UP001501509"/>
    </source>
</evidence>
<dbReference type="InterPro" id="IPR037523">
    <property type="entry name" value="VOC_core"/>
</dbReference>
<comment type="caution">
    <text evidence="2">The sequence shown here is derived from an EMBL/GenBank/DDBJ whole genome shotgun (WGS) entry which is preliminary data.</text>
</comment>
<gene>
    <name evidence="2" type="ORF">GCM10010411_94130</name>
</gene>
<feature type="domain" description="VOC" evidence="1">
    <location>
        <begin position="5"/>
        <end position="116"/>
    </location>
</feature>
<dbReference type="Gene3D" id="3.10.180.10">
    <property type="entry name" value="2,3-Dihydroxybiphenyl 1,2-Dioxygenase, domain 1"/>
    <property type="match status" value="1"/>
</dbReference>
<name>A0ABN3QZ74_9ACTN</name>
<organism evidence="2 3">
    <name type="scientific">Actinomadura fulvescens</name>
    <dbReference type="NCBI Taxonomy" id="46160"/>
    <lineage>
        <taxon>Bacteria</taxon>
        <taxon>Bacillati</taxon>
        <taxon>Actinomycetota</taxon>
        <taxon>Actinomycetes</taxon>
        <taxon>Streptosporangiales</taxon>
        <taxon>Thermomonosporaceae</taxon>
        <taxon>Actinomadura</taxon>
    </lineage>
</organism>
<dbReference type="CDD" id="cd06587">
    <property type="entry name" value="VOC"/>
    <property type="match status" value="1"/>
</dbReference>
<dbReference type="InterPro" id="IPR004360">
    <property type="entry name" value="Glyas_Fos-R_dOase_dom"/>
</dbReference>
<dbReference type="SUPFAM" id="SSF54593">
    <property type="entry name" value="Glyoxalase/Bleomycin resistance protein/Dihydroxybiphenyl dioxygenase"/>
    <property type="match status" value="1"/>
</dbReference>
<dbReference type="RefSeq" id="WP_344549314.1">
    <property type="nucleotide sequence ID" value="NZ_BAAATD010000028.1"/>
</dbReference>
<dbReference type="PROSITE" id="PS51819">
    <property type="entry name" value="VOC"/>
    <property type="match status" value="1"/>
</dbReference>
<protein>
    <recommendedName>
        <fullName evidence="1">VOC domain-containing protein</fullName>
    </recommendedName>
</protein>
<dbReference type="Pfam" id="PF00903">
    <property type="entry name" value="Glyoxalase"/>
    <property type="match status" value="1"/>
</dbReference>
<dbReference type="Proteomes" id="UP001501509">
    <property type="component" value="Unassembled WGS sequence"/>
</dbReference>
<evidence type="ECO:0000259" key="1">
    <source>
        <dbReference type="PROSITE" id="PS51819"/>
    </source>
</evidence>
<dbReference type="EMBL" id="BAAATD010000028">
    <property type="protein sequence ID" value="GAA2639174.1"/>
    <property type="molecule type" value="Genomic_DNA"/>
</dbReference>
<reference evidence="2 3" key="1">
    <citation type="journal article" date="2019" name="Int. J. Syst. Evol. Microbiol.">
        <title>The Global Catalogue of Microorganisms (GCM) 10K type strain sequencing project: providing services to taxonomists for standard genome sequencing and annotation.</title>
        <authorList>
            <consortium name="The Broad Institute Genomics Platform"/>
            <consortium name="The Broad Institute Genome Sequencing Center for Infectious Disease"/>
            <person name="Wu L."/>
            <person name="Ma J."/>
        </authorList>
    </citation>
    <scope>NUCLEOTIDE SEQUENCE [LARGE SCALE GENOMIC DNA]</scope>
    <source>
        <strain evidence="2 3">JCM 6833</strain>
    </source>
</reference>
<evidence type="ECO:0000313" key="2">
    <source>
        <dbReference type="EMBL" id="GAA2639174.1"/>
    </source>
</evidence>
<proteinExistence type="predicted"/>
<dbReference type="InterPro" id="IPR029068">
    <property type="entry name" value="Glyas_Bleomycin-R_OHBP_Dase"/>
</dbReference>
<accession>A0ABN3QZ74</accession>